<comment type="caution">
    <text evidence="2">The sequence shown here is derived from an EMBL/GenBank/DDBJ whole genome shotgun (WGS) entry which is preliminary data.</text>
</comment>
<keyword evidence="5" id="KW-1185">Reference proteome</keyword>
<dbReference type="EMBL" id="CAMXCT010004235">
    <property type="protein sequence ID" value="CAI4008298.1"/>
    <property type="molecule type" value="Genomic_DNA"/>
</dbReference>
<dbReference type="AlphaFoldDB" id="A0A9P1DGP1"/>
<accession>A0A9P1DGP1</accession>
<proteinExistence type="predicted"/>
<evidence type="ECO:0000256" key="1">
    <source>
        <dbReference type="SAM" id="MobiDB-lite"/>
    </source>
</evidence>
<gene>
    <name evidence="2" type="ORF">C1SCF055_LOCUS33751</name>
</gene>
<protein>
    <submittedName>
        <fullName evidence="4">Thioredoxin-like protein 4A</fullName>
    </submittedName>
</protein>
<name>A0A9P1DGP1_9DINO</name>
<evidence type="ECO:0000313" key="5">
    <source>
        <dbReference type="Proteomes" id="UP001152797"/>
    </source>
</evidence>
<evidence type="ECO:0000313" key="4">
    <source>
        <dbReference type="EMBL" id="CAL4795610.1"/>
    </source>
</evidence>
<evidence type="ECO:0000313" key="3">
    <source>
        <dbReference type="EMBL" id="CAL1161673.1"/>
    </source>
</evidence>
<dbReference type="OrthoDB" id="418234at2759"/>
<reference evidence="3" key="2">
    <citation type="submission" date="2024-04" db="EMBL/GenBank/DDBJ databases">
        <authorList>
            <person name="Chen Y."/>
            <person name="Shah S."/>
            <person name="Dougan E. K."/>
            <person name="Thang M."/>
            <person name="Chan C."/>
        </authorList>
    </citation>
    <scope>NUCLEOTIDE SEQUENCE [LARGE SCALE GENOMIC DNA]</scope>
</reference>
<dbReference type="EMBL" id="CAMXCT030004235">
    <property type="protein sequence ID" value="CAL4795610.1"/>
    <property type="molecule type" value="Genomic_DNA"/>
</dbReference>
<dbReference type="EMBL" id="CAMXCT020004235">
    <property type="protein sequence ID" value="CAL1161673.1"/>
    <property type="molecule type" value="Genomic_DNA"/>
</dbReference>
<reference evidence="2" key="1">
    <citation type="submission" date="2022-10" db="EMBL/GenBank/DDBJ databases">
        <authorList>
            <person name="Chen Y."/>
            <person name="Dougan E. K."/>
            <person name="Chan C."/>
            <person name="Rhodes N."/>
            <person name="Thang M."/>
        </authorList>
    </citation>
    <scope>NUCLEOTIDE SEQUENCE</scope>
</reference>
<sequence length="277" mass="30261">MGRRHFLFGPTPRAMQESILEGWQVRNAAAALIDSEPIQSRRHFNAFNLEGTRGATTSSFEITSKRHFDAVEHKECGREVGGSCQGRKHVLGPECHMQGALQVKSQQCQPRRKLEGSQPTIRRGEAPQRRHLVCQDHLLWSGAVSAIPEAERPQGLRRSSPSPTLDSQVAALLAGPSTETTTQAPLICEGPRSQTPVKRRVEVPDNLVGGTLRGLQPVQEKPAPRRPKHECAATSLLGGHLRSLGDQADTNRLPSPSRCHRPQDNLAGGACLPVRAH</sequence>
<dbReference type="Proteomes" id="UP001152797">
    <property type="component" value="Unassembled WGS sequence"/>
</dbReference>
<feature type="region of interest" description="Disordered" evidence="1">
    <location>
        <begin position="242"/>
        <end position="268"/>
    </location>
</feature>
<organism evidence="2">
    <name type="scientific">Cladocopium goreaui</name>
    <dbReference type="NCBI Taxonomy" id="2562237"/>
    <lineage>
        <taxon>Eukaryota</taxon>
        <taxon>Sar</taxon>
        <taxon>Alveolata</taxon>
        <taxon>Dinophyceae</taxon>
        <taxon>Suessiales</taxon>
        <taxon>Symbiodiniaceae</taxon>
        <taxon>Cladocopium</taxon>
    </lineage>
</organism>
<evidence type="ECO:0000313" key="2">
    <source>
        <dbReference type="EMBL" id="CAI4008298.1"/>
    </source>
</evidence>